<feature type="domain" description="Bacterioopsin transcriptional activator GAF and HTH associated" evidence="4">
    <location>
        <begin position="11"/>
        <end position="146"/>
    </location>
</feature>
<dbReference type="Proteomes" id="UP001596447">
    <property type="component" value="Unassembled WGS sequence"/>
</dbReference>
<evidence type="ECO:0000313" key="6">
    <source>
        <dbReference type="Proteomes" id="UP001596447"/>
    </source>
</evidence>
<dbReference type="SUPFAM" id="SSF88659">
    <property type="entry name" value="Sigma3 and sigma4 domains of RNA polymerase sigma factors"/>
    <property type="match status" value="1"/>
</dbReference>
<keyword evidence="2" id="KW-0804">Transcription</keyword>
<evidence type="ECO:0000259" key="4">
    <source>
        <dbReference type="Pfam" id="PF15915"/>
    </source>
</evidence>
<dbReference type="PANTHER" id="PTHR34236">
    <property type="entry name" value="DIMETHYL SULFOXIDE REDUCTASE TRANSCRIPTIONAL ACTIVATOR"/>
    <property type="match status" value="1"/>
</dbReference>
<dbReference type="RefSeq" id="WP_279528923.1">
    <property type="nucleotide sequence ID" value="NZ_CP122312.1"/>
</dbReference>
<protein>
    <submittedName>
        <fullName evidence="5">Bacterio-opsin activator domain-containing protein</fullName>
    </submittedName>
</protein>
<evidence type="ECO:0000256" key="2">
    <source>
        <dbReference type="ARBA" id="ARBA00023163"/>
    </source>
</evidence>
<dbReference type="EMBL" id="JBHTAR010000011">
    <property type="protein sequence ID" value="MFC7198972.1"/>
    <property type="molecule type" value="Genomic_DNA"/>
</dbReference>
<accession>A0ABD5Z1C0</accession>
<reference evidence="5 6" key="1">
    <citation type="journal article" date="2019" name="Int. J. Syst. Evol. Microbiol.">
        <title>The Global Catalogue of Microorganisms (GCM) 10K type strain sequencing project: providing services to taxonomists for standard genome sequencing and annotation.</title>
        <authorList>
            <consortium name="The Broad Institute Genomics Platform"/>
            <consortium name="The Broad Institute Genome Sequencing Center for Infectious Disease"/>
            <person name="Wu L."/>
            <person name="Ma J."/>
        </authorList>
    </citation>
    <scope>NUCLEOTIDE SEQUENCE [LARGE SCALE GENOMIC DNA]</scope>
    <source>
        <strain evidence="5 6">XZGYJ-43</strain>
    </source>
</reference>
<proteinExistence type="predicted"/>
<gene>
    <name evidence="5" type="ORF">ACFQJ9_06005</name>
</gene>
<keyword evidence="6" id="KW-1185">Reference proteome</keyword>
<evidence type="ECO:0000313" key="5">
    <source>
        <dbReference type="EMBL" id="MFC7198972.1"/>
    </source>
</evidence>
<feature type="domain" description="HTH bat-type" evidence="3">
    <location>
        <begin position="157"/>
        <end position="207"/>
    </location>
</feature>
<dbReference type="InterPro" id="IPR031803">
    <property type="entry name" value="BAT_GAF/HTH-assoc"/>
</dbReference>
<comment type="caution">
    <text evidence="5">The sequence shown here is derived from an EMBL/GenBank/DDBJ whole genome shotgun (WGS) entry which is preliminary data.</text>
</comment>
<evidence type="ECO:0000256" key="1">
    <source>
        <dbReference type="ARBA" id="ARBA00023015"/>
    </source>
</evidence>
<dbReference type="InterPro" id="IPR013324">
    <property type="entry name" value="RNA_pol_sigma_r3/r4-like"/>
</dbReference>
<evidence type="ECO:0000259" key="3">
    <source>
        <dbReference type="Pfam" id="PF04967"/>
    </source>
</evidence>
<dbReference type="PANTHER" id="PTHR34236:SF1">
    <property type="entry name" value="DIMETHYL SULFOXIDE REDUCTASE TRANSCRIPTIONAL ACTIVATOR"/>
    <property type="match status" value="1"/>
</dbReference>
<dbReference type="Pfam" id="PF15915">
    <property type="entry name" value="BAT"/>
    <property type="match status" value="1"/>
</dbReference>
<organism evidence="5 6">
    <name type="scientific">Halospeciosus flavus</name>
    <dbReference type="NCBI Taxonomy" id="3032283"/>
    <lineage>
        <taxon>Archaea</taxon>
        <taxon>Methanobacteriati</taxon>
        <taxon>Methanobacteriota</taxon>
        <taxon>Stenosarchaea group</taxon>
        <taxon>Halobacteria</taxon>
        <taxon>Halobacteriales</taxon>
        <taxon>Halobacteriaceae</taxon>
        <taxon>Halospeciosus</taxon>
    </lineage>
</organism>
<name>A0ABD5Z1C0_9EURY</name>
<sequence length="223" mass="24481">MLTVATYTVPAEDFPLGRLFTDVPDASVELDRVVPTGDETLPYFWVAADGLDEVAAAIRTSPAAESLALVAETEDRGLFRIEWDTEASGVVDAIAEAGLTLLSGVGSSDEWLFEFRDVDSEGLTAFQRYCGEHGIDATLVQTRPHEDGFERERRPVTDEQYEALVLAYEEGYFDPKSGTTLDDLADELGISYQSVSGRLRRGYRNLVEQLLTESSQSSGRGPE</sequence>
<dbReference type="AlphaFoldDB" id="A0ABD5Z1C0"/>
<dbReference type="InterPro" id="IPR007050">
    <property type="entry name" value="HTH_bacterioopsin"/>
</dbReference>
<keyword evidence="1" id="KW-0805">Transcription regulation</keyword>
<dbReference type="Pfam" id="PF04967">
    <property type="entry name" value="HTH_10"/>
    <property type="match status" value="1"/>
</dbReference>